<dbReference type="PANTHER" id="PTHR23507:SF1">
    <property type="entry name" value="FI18259P1-RELATED"/>
    <property type="match status" value="1"/>
</dbReference>
<dbReference type="Proteomes" id="UP000663880">
    <property type="component" value="Unassembled WGS sequence"/>
</dbReference>
<dbReference type="InterPro" id="IPR011701">
    <property type="entry name" value="MFS"/>
</dbReference>
<keyword evidence="4 5" id="KW-0472">Membrane</keyword>
<feature type="transmembrane region" description="Helical" evidence="5">
    <location>
        <begin position="39"/>
        <end position="59"/>
    </location>
</feature>
<evidence type="ECO:0000256" key="2">
    <source>
        <dbReference type="ARBA" id="ARBA00022692"/>
    </source>
</evidence>
<keyword evidence="7" id="KW-1185">Reference proteome</keyword>
<feature type="transmembrane region" description="Helical" evidence="5">
    <location>
        <begin position="295"/>
        <end position="319"/>
    </location>
</feature>
<sequence length="503" mass="55533">MSNKTSELEIGENKNNDPKASEISTVSLKDRVKQIFNNITVEPFLLCYLLPMVITGIAAQKFNLIKACRVDLGYSESICENVVNGNVSDNITDQASNEAQRLVVDMYAWAQPLQTGLPAFIILFIGAWSDKTGNRKALMIIPILGETISAFGLFLATYFLLEWPLWVTGLIEALPSALSGSFAVAFIGSTSYIADVTTVESRTLRMGVVSLIVSVGFPLGIALGGYLTEVLGFLWVFIAMTVLFAIGFIHTYFHIKDVRRQPLQGTNWSKLTQFFNFEIFLSFVNLFRGKKLLRVILLICAYIDIMGPIFGGASLKFLYALKKFGMTNAGFSLFTTYSQVIGMAGTTIVIVVFSKYLNMHDTLLGVIISISKILGNFFFALAPNVGWFYVAPIIDMFGNAGGLVAKSFGTKIVEAHEIGKICSLLGFVESVSPVIYTPLFSKVYSMTVETMPEAFFYLGGIMTVPGLFAFLALYFLHKRDERDVVKNPEAKEEHAHENSVTVL</sequence>
<protein>
    <recommendedName>
        <fullName evidence="8">Proton-coupled folate transporter</fullName>
    </recommendedName>
</protein>
<evidence type="ECO:0000256" key="1">
    <source>
        <dbReference type="ARBA" id="ARBA00004141"/>
    </source>
</evidence>
<evidence type="ECO:0000313" key="6">
    <source>
        <dbReference type="EMBL" id="CAF4807172.1"/>
    </source>
</evidence>
<feature type="transmembrane region" description="Helical" evidence="5">
    <location>
        <begin position="417"/>
        <end position="436"/>
    </location>
</feature>
<evidence type="ECO:0000256" key="5">
    <source>
        <dbReference type="SAM" id="Phobius"/>
    </source>
</evidence>
<accession>A0A821PP79</accession>
<dbReference type="GO" id="GO:0022857">
    <property type="term" value="F:transmembrane transporter activity"/>
    <property type="evidence" value="ECO:0007669"/>
    <property type="project" value="InterPro"/>
</dbReference>
<feature type="transmembrane region" description="Helical" evidence="5">
    <location>
        <begin position="233"/>
        <end position="253"/>
    </location>
</feature>
<dbReference type="SUPFAM" id="SSF103473">
    <property type="entry name" value="MFS general substrate transporter"/>
    <property type="match status" value="1"/>
</dbReference>
<feature type="transmembrane region" description="Helical" evidence="5">
    <location>
        <begin position="387"/>
        <end position="405"/>
    </location>
</feature>
<comment type="caution">
    <text evidence="6">The sequence shown here is derived from an EMBL/GenBank/DDBJ whole genome shotgun (WGS) entry which is preliminary data.</text>
</comment>
<dbReference type="InterPro" id="IPR036259">
    <property type="entry name" value="MFS_trans_sf"/>
</dbReference>
<dbReference type="Gene3D" id="1.20.1250.20">
    <property type="entry name" value="MFS general substrate transporter like domains"/>
    <property type="match status" value="1"/>
</dbReference>
<feature type="transmembrane region" description="Helical" evidence="5">
    <location>
        <begin position="206"/>
        <end position="227"/>
    </location>
</feature>
<dbReference type="PANTHER" id="PTHR23507">
    <property type="entry name" value="ZGC:174356"/>
    <property type="match status" value="1"/>
</dbReference>
<feature type="transmembrane region" description="Helical" evidence="5">
    <location>
        <begin position="106"/>
        <end position="125"/>
    </location>
</feature>
<proteinExistence type="predicted"/>
<keyword evidence="2 5" id="KW-0812">Transmembrane</keyword>
<dbReference type="EMBL" id="CAJOBZ010000006">
    <property type="protein sequence ID" value="CAF4807172.1"/>
    <property type="molecule type" value="Genomic_DNA"/>
</dbReference>
<organism evidence="6 7">
    <name type="scientific">Pieris macdunnoughi</name>
    <dbReference type="NCBI Taxonomy" id="345717"/>
    <lineage>
        <taxon>Eukaryota</taxon>
        <taxon>Metazoa</taxon>
        <taxon>Ecdysozoa</taxon>
        <taxon>Arthropoda</taxon>
        <taxon>Hexapoda</taxon>
        <taxon>Insecta</taxon>
        <taxon>Pterygota</taxon>
        <taxon>Neoptera</taxon>
        <taxon>Endopterygota</taxon>
        <taxon>Lepidoptera</taxon>
        <taxon>Glossata</taxon>
        <taxon>Ditrysia</taxon>
        <taxon>Papilionoidea</taxon>
        <taxon>Pieridae</taxon>
        <taxon>Pierinae</taxon>
        <taxon>Pieris</taxon>
    </lineage>
</organism>
<dbReference type="OrthoDB" id="3026777at2759"/>
<evidence type="ECO:0008006" key="8">
    <source>
        <dbReference type="Google" id="ProtNLM"/>
    </source>
</evidence>
<gene>
    <name evidence="6" type="ORF">PMACD_LOCUS3811</name>
</gene>
<evidence type="ECO:0000256" key="4">
    <source>
        <dbReference type="ARBA" id="ARBA00023136"/>
    </source>
</evidence>
<evidence type="ECO:0000256" key="3">
    <source>
        <dbReference type="ARBA" id="ARBA00022989"/>
    </source>
</evidence>
<dbReference type="AlphaFoldDB" id="A0A821PP79"/>
<feature type="transmembrane region" description="Helical" evidence="5">
    <location>
        <begin position="362"/>
        <end position="381"/>
    </location>
</feature>
<dbReference type="GO" id="GO:0016020">
    <property type="term" value="C:membrane"/>
    <property type="evidence" value="ECO:0007669"/>
    <property type="project" value="UniProtKB-SubCell"/>
</dbReference>
<keyword evidence="3 5" id="KW-1133">Transmembrane helix</keyword>
<evidence type="ECO:0000313" key="7">
    <source>
        <dbReference type="Proteomes" id="UP000663880"/>
    </source>
</evidence>
<reference evidence="6" key="1">
    <citation type="submission" date="2021-02" db="EMBL/GenBank/DDBJ databases">
        <authorList>
            <person name="Steward A R."/>
        </authorList>
    </citation>
    <scope>NUCLEOTIDE SEQUENCE</scope>
</reference>
<feature type="transmembrane region" description="Helical" evidence="5">
    <location>
        <begin position="456"/>
        <end position="476"/>
    </location>
</feature>
<feature type="transmembrane region" description="Helical" evidence="5">
    <location>
        <begin position="331"/>
        <end position="353"/>
    </location>
</feature>
<comment type="subcellular location">
    <subcellularLocation>
        <location evidence="1">Membrane</location>
        <topology evidence="1">Multi-pass membrane protein</topology>
    </subcellularLocation>
</comment>
<feature type="transmembrane region" description="Helical" evidence="5">
    <location>
        <begin position="137"/>
        <end position="161"/>
    </location>
</feature>
<feature type="transmembrane region" description="Helical" evidence="5">
    <location>
        <begin position="173"/>
        <end position="194"/>
    </location>
</feature>
<name>A0A821PP79_9NEOP</name>
<dbReference type="Pfam" id="PF07690">
    <property type="entry name" value="MFS_1"/>
    <property type="match status" value="1"/>
</dbReference>